<evidence type="ECO:0000256" key="4">
    <source>
        <dbReference type="ARBA" id="ARBA00023136"/>
    </source>
</evidence>
<reference evidence="6 7" key="1">
    <citation type="submission" date="2020-07" db="EMBL/GenBank/DDBJ databases">
        <title>Sequencing the genomes of 1000 actinobacteria strains.</title>
        <authorList>
            <person name="Klenk H.-P."/>
        </authorList>
    </citation>
    <scope>NUCLEOTIDE SEQUENCE [LARGE SCALE GENOMIC DNA]</scope>
    <source>
        <strain evidence="6 7">DSM 22185</strain>
    </source>
</reference>
<comment type="caution">
    <text evidence="6">The sequence shown here is derived from an EMBL/GenBank/DDBJ whole genome shotgun (WGS) entry which is preliminary data.</text>
</comment>
<protein>
    <submittedName>
        <fullName evidence="6">Disulfide bond formation protein DsbB</fullName>
    </submittedName>
</protein>
<evidence type="ECO:0000256" key="2">
    <source>
        <dbReference type="ARBA" id="ARBA00022692"/>
    </source>
</evidence>
<dbReference type="GO" id="GO:0015035">
    <property type="term" value="F:protein-disulfide reductase activity"/>
    <property type="evidence" value="ECO:0007669"/>
    <property type="project" value="InterPro"/>
</dbReference>
<proteinExistence type="predicted"/>
<feature type="transmembrane region" description="Helical" evidence="5">
    <location>
        <begin position="99"/>
        <end position="122"/>
    </location>
</feature>
<dbReference type="SUPFAM" id="SSF158442">
    <property type="entry name" value="DsbB-like"/>
    <property type="match status" value="1"/>
</dbReference>
<dbReference type="GO" id="GO:0006457">
    <property type="term" value="P:protein folding"/>
    <property type="evidence" value="ECO:0007669"/>
    <property type="project" value="InterPro"/>
</dbReference>
<dbReference type="InterPro" id="IPR023380">
    <property type="entry name" value="DsbB-like_sf"/>
</dbReference>
<evidence type="ECO:0000256" key="5">
    <source>
        <dbReference type="SAM" id="Phobius"/>
    </source>
</evidence>
<dbReference type="Proteomes" id="UP000552045">
    <property type="component" value="Unassembled WGS sequence"/>
</dbReference>
<feature type="transmembrane region" description="Helical" evidence="5">
    <location>
        <begin position="35"/>
        <end position="57"/>
    </location>
</feature>
<evidence type="ECO:0000313" key="6">
    <source>
        <dbReference type="EMBL" id="NYD53182.1"/>
    </source>
</evidence>
<name>A0A7Y9JL14_9MICO</name>
<evidence type="ECO:0000256" key="3">
    <source>
        <dbReference type="ARBA" id="ARBA00022989"/>
    </source>
</evidence>
<feature type="transmembrane region" description="Helical" evidence="5">
    <location>
        <begin position="179"/>
        <end position="200"/>
    </location>
</feature>
<dbReference type="EMBL" id="JACCBH010000001">
    <property type="protein sequence ID" value="NYD53182.1"/>
    <property type="molecule type" value="Genomic_DNA"/>
</dbReference>
<feature type="transmembrane region" description="Helical" evidence="5">
    <location>
        <begin position="69"/>
        <end position="87"/>
    </location>
</feature>
<keyword evidence="2 5" id="KW-0812">Transmembrane</keyword>
<organism evidence="6 7">
    <name type="scientific">Microbacterium pseudoresistens</name>
    <dbReference type="NCBI Taxonomy" id="640634"/>
    <lineage>
        <taxon>Bacteria</taxon>
        <taxon>Bacillati</taxon>
        <taxon>Actinomycetota</taxon>
        <taxon>Actinomycetes</taxon>
        <taxon>Micrococcales</taxon>
        <taxon>Microbacteriaceae</taxon>
        <taxon>Microbacterium</taxon>
    </lineage>
</organism>
<dbReference type="InterPro" id="IPR003752">
    <property type="entry name" value="DiS_bond_form_DsbB/BdbC"/>
</dbReference>
<comment type="subcellular location">
    <subcellularLocation>
        <location evidence="1">Membrane</location>
        <topology evidence="1">Multi-pass membrane protein</topology>
    </subcellularLocation>
</comment>
<dbReference type="GO" id="GO:0016020">
    <property type="term" value="C:membrane"/>
    <property type="evidence" value="ECO:0007669"/>
    <property type="project" value="UniProtKB-SubCell"/>
</dbReference>
<keyword evidence="3 5" id="KW-1133">Transmembrane helix</keyword>
<dbReference type="Pfam" id="PF02600">
    <property type="entry name" value="DsbB"/>
    <property type="match status" value="1"/>
</dbReference>
<gene>
    <name evidence="6" type="ORF">BKA02_000237</name>
</gene>
<accession>A0A7Y9JL14</accession>
<keyword evidence="4 5" id="KW-0472">Membrane</keyword>
<evidence type="ECO:0000313" key="7">
    <source>
        <dbReference type="Proteomes" id="UP000552045"/>
    </source>
</evidence>
<dbReference type="AlphaFoldDB" id="A0A7Y9JL14"/>
<keyword evidence="7" id="KW-1185">Reference proteome</keyword>
<evidence type="ECO:0000256" key="1">
    <source>
        <dbReference type="ARBA" id="ARBA00004141"/>
    </source>
</evidence>
<dbReference type="RefSeq" id="WP_218844396.1">
    <property type="nucleotide sequence ID" value="NZ_BAABLC010000003.1"/>
</dbReference>
<dbReference type="Gene3D" id="1.20.1550.10">
    <property type="entry name" value="DsbB-like"/>
    <property type="match status" value="1"/>
</dbReference>
<feature type="transmembrane region" description="Helical" evidence="5">
    <location>
        <begin position="142"/>
        <end position="167"/>
    </location>
</feature>
<sequence length="220" mass="23611">MSAAAETPEVVSPVSADSFDSEPVATPRLLGLLSFWAHTAFILAYVGILSTAMFYYQFAQGEFPCPLCIAQRMAMMIVTLGPLYIVVRALRGQSTLATLATGSGIAILGAVLGMAMSSRQVLLHIAPGDPGYGTAVLGMHLYTWALVTFVVVLVFCGVVLALGRWVVPLAPQGTVLRTVVWIVIGLLLFTIAINAVVVFIESGWNWYLPDNPTEYRLFAG</sequence>